<organism evidence="1 2">
    <name type="scientific">Actinacidiphila glaucinigra</name>
    <dbReference type="NCBI Taxonomy" id="235986"/>
    <lineage>
        <taxon>Bacteria</taxon>
        <taxon>Bacillati</taxon>
        <taxon>Actinomycetota</taxon>
        <taxon>Actinomycetes</taxon>
        <taxon>Kitasatosporales</taxon>
        <taxon>Streptomycetaceae</taxon>
        <taxon>Actinacidiphila</taxon>
    </lineage>
</organism>
<name>A0A238ZDP3_9ACTN</name>
<protein>
    <submittedName>
        <fullName evidence="1">Uncharacterized protein</fullName>
    </submittedName>
</protein>
<keyword evidence="2" id="KW-1185">Reference proteome</keyword>
<gene>
    <name evidence="1" type="ORF">SAMN05216252_101180</name>
</gene>
<sequence length="195" mass="21704">MAIDDFGPRGFQLVLLRRMADHRPELVEEALRTLGASRTEMREANRRWQAWGHARGFPRGERRYRAVLGPPEAVLRRAVGDLTCPALLWPVPLWPTLRFEVLCAPGGGAVWNEWLVRAPGEQGPRLSDLDDLTPWSCTVDEVARAFPPARPLEGDAPTRWRLEFTDPQAPPGAARRSAGFTYGLLQYVDGTGAAP</sequence>
<dbReference type="EMBL" id="FZOF01000001">
    <property type="protein sequence ID" value="SNR81219.1"/>
    <property type="molecule type" value="Genomic_DNA"/>
</dbReference>
<evidence type="ECO:0000313" key="2">
    <source>
        <dbReference type="Proteomes" id="UP000198280"/>
    </source>
</evidence>
<evidence type="ECO:0000313" key="1">
    <source>
        <dbReference type="EMBL" id="SNR81219.1"/>
    </source>
</evidence>
<dbReference type="Proteomes" id="UP000198280">
    <property type="component" value="Unassembled WGS sequence"/>
</dbReference>
<proteinExistence type="predicted"/>
<reference evidence="1 2" key="1">
    <citation type="submission" date="2017-06" db="EMBL/GenBank/DDBJ databases">
        <authorList>
            <person name="Kim H.J."/>
            <person name="Triplett B.A."/>
        </authorList>
    </citation>
    <scope>NUCLEOTIDE SEQUENCE [LARGE SCALE GENOMIC DNA]</scope>
    <source>
        <strain evidence="1 2">CGMCC 4.1858</strain>
    </source>
</reference>
<dbReference type="AlphaFoldDB" id="A0A238ZDP3"/>
<accession>A0A238ZDP3</accession>